<keyword evidence="2" id="KW-0449">Lipoprotein</keyword>
<evidence type="ECO:0000313" key="3">
    <source>
        <dbReference type="EMBL" id="KYC29429.1"/>
    </source>
</evidence>
<keyword evidence="2" id="KW-0472">Membrane</keyword>
<dbReference type="RefSeq" id="WP_083522855.1">
    <property type="nucleotide sequence ID" value="NZ_LFZK01000001.1"/>
</dbReference>
<protein>
    <submittedName>
        <fullName evidence="3">Uncharacterized protein</fullName>
    </submittedName>
</protein>
<dbReference type="GO" id="GO:0015562">
    <property type="term" value="F:efflux transmembrane transporter activity"/>
    <property type="evidence" value="ECO:0007669"/>
    <property type="project" value="InterPro"/>
</dbReference>
<keyword evidence="2" id="KW-1134">Transmembrane beta strand</keyword>
<gene>
    <name evidence="3" type="ORF">ACY05_02670</name>
</gene>
<dbReference type="NCBIfam" id="TIGR01845">
    <property type="entry name" value="outer_NodT"/>
    <property type="match status" value="1"/>
</dbReference>
<dbReference type="Pfam" id="PF02321">
    <property type="entry name" value="OEP"/>
    <property type="match status" value="2"/>
</dbReference>
<dbReference type="GO" id="GO:0005886">
    <property type="term" value="C:plasma membrane"/>
    <property type="evidence" value="ECO:0007669"/>
    <property type="project" value="UniProtKB-SubCell"/>
</dbReference>
<dbReference type="EMBL" id="LFZK01000001">
    <property type="protein sequence ID" value="KYC29429.1"/>
    <property type="molecule type" value="Genomic_DNA"/>
</dbReference>
<organism evidence="3 4">
    <name type="scientific">Sterolibacterium denitrificans</name>
    <dbReference type="NCBI Taxonomy" id="157592"/>
    <lineage>
        <taxon>Bacteria</taxon>
        <taxon>Pseudomonadati</taxon>
        <taxon>Pseudomonadota</taxon>
        <taxon>Betaproteobacteria</taxon>
        <taxon>Nitrosomonadales</taxon>
        <taxon>Sterolibacteriaceae</taxon>
        <taxon>Sterolibacterium</taxon>
    </lineage>
</organism>
<comment type="subcellular location">
    <subcellularLocation>
        <location evidence="2">Cell membrane</location>
        <topology evidence="2">Lipid-anchor</topology>
    </subcellularLocation>
</comment>
<dbReference type="SUPFAM" id="SSF56954">
    <property type="entry name" value="Outer membrane efflux proteins (OEP)"/>
    <property type="match status" value="1"/>
</dbReference>
<feature type="chain" id="PRO_5047551091" evidence="2">
    <location>
        <begin position="25"/>
        <end position="479"/>
    </location>
</feature>
<evidence type="ECO:0000256" key="2">
    <source>
        <dbReference type="RuleBase" id="RU362097"/>
    </source>
</evidence>
<dbReference type="OrthoDB" id="9770517at2"/>
<proteinExistence type="inferred from homology"/>
<keyword evidence="2" id="KW-0564">Palmitate</keyword>
<comment type="caution">
    <text evidence="3">The sequence shown here is derived from an EMBL/GenBank/DDBJ whole genome shotgun (WGS) entry which is preliminary data.</text>
</comment>
<dbReference type="Proteomes" id="UP000243416">
    <property type="component" value="Unassembled WGS sequence"/>
</dbReference>
<comment type="similarity">
    <text evidence="1 2">Belongs to the outer membrane factor (OMF) (TC 1.B.17) family.</text>
</comment>
<sequence>MSVISTFCRLGLLLALAGCVPLQALRPATPHASQLQLPAQWSAAVPALAPALAPAGAAVQMQWWQQFGDATLDTLMAQALQSAHDLRTAQSRLQQARAALDLAEAGLAPSIGASAGANRARSGHASPQTQYTAGFDASWEPSIFGGQRDAVSAAEFDLEASAASLDAARVSLAAEVALNYVNLRSLQQRLQIARSNLVAQEETWQLVSWRNQAGLASELELEQASANLASTRASLPGLESGIAAAMHRLAVLSGQPPASLRDRLAPAQPLPGAQALTRLPIPADTLRQRPDVRAAELGLAAELARLDQRRADAWPSLKLSGSLGWRAASTGALGSGANVAASLAASLAATLFDGGRIRARIDAQDAAAEQALIAYEKSILTALEDVENALAEQAAAQTRSQARSQAAAAAARAAALAQQMYRSGMVDFQRTLDAERTRLSSEDSEATARADELTALIRLYKALGGGWQGASAEHAEHMT</sequence>
<dbReference type="PANTHER" id="PTHR30203:SF32">
    <property type="entry name" value="CATION EFFLUX SYSTEM PROTEIN CUSC"/>
    <property type="match status" value="1"/>
</dbReference>
<accession>A0A656Z8W7</accession>
<keyword evidence="2" id="KW-0812">Transmembrane</keyword>
<name>A0A656Z8W7_9PROT</name>
<dbReference type="Gene3D" id="2.20.200.10">
    <property type="entry name" value="Outer membrane efflux proteins (OEP)"/>
    <property type="match status" value="1"/>
</dbReference>
<dbReference type="Gene3D" id="1.20.1600.10">
    <property type="entry name" value="Outer membrane efflux proteins (OEP)"/>
    <property type="match status" value="1"/>
</dbReference>
<evidence type="ECO:0000256" key="1">
    <source>
        <dbReference type="ARBA" id="ARBA00007613"/>
    </source>
</evidence>
<dbReference type="InterPro" id="IPR003423">
    <property type="entry name" value="OMP_efflux"/>
</dbReference>
<dbReference type="AlphaFoldDB" id="A0A656Z8W7"/>
<keyword evidence="4" id="KW-1185">Reference proteome</keyword>
<dbReference type="PANTHER" id="PTHR30203">
    <property type="entry name" value="OUTER MEMBRANE CATION EFFLUX PROTEIN"/>
    <property type="match status" value="1"/>
</dbReference>
<keyword evidence="2" id="KW-0732">Signal</keyword>
<feature type="signal peptide" evidence="2">
    <location>
        <begin position="1"/>
        <end position="24"/>
    </location>
</feature>
<evidence type="ECO:0000313" key="4">
    <source>
        <dbReference type="Proteomes" id="UP000243416"/>
    </source>
</evidence>
<reference evidence="3 4" key="1">
    <citation type="journal article" date="2016" name="ISME J.">
        <title>Integrated multi-omics analyses reveal the biochemical mechanisms and phylogenetic relevance of anaerobic androgen biodegradation in the environment.</title>
        <authorList>
            <person name="Yang F.C."/>
            <person name="Chen Y.L."/>
            <person name="Tang S.L."/>
            <person name="Yu C.P."/>
            <person name="Wang P.H."/>
            <person name="Ismail W."/>
            <person name="Wang C.H."/>
            <person name="Ding J.Y."/>
            <person name="Yang C.Y."/>
            <person name="Yang C.Y."/>
            <person name="Chiang Y.R."/>
        </authorList>
    </citation>
    <scope>NUCLEOTIDE SEQUENCE [LARGE SCALE GENOMIC DNA]</scope>
    <source>
        <strain evidence="3 4">DSM 13999</strain>
    </source>
</reference>
<dbReference type="InterPro" id="IPR010131">
    <property type="entry name" value="MdtP/NodT-like"/>
</dbReference>